<dbReference type="PANTHER" id="PTHR43156:SF2">
    <property type="entry name" value="STAGE II SPORULATION PROTEIN E"/>
    <property type="match status" value="1"/>
</dbReference>
<dbReference type="PROSITE" id="PS50006">
    <property type="entry name" value="FHA_DOMAIN"/>
    <property type="match status" value="1"/>
</dbReference>
<dbReference type="Pfam" id="PF07228">
    <property type="entry name" value="SpoIIE"/>
    <property type="match status" value="1"/>
</dbReference>
<dbReference type="SUPFAM" id="SSF55781">
    <property type="entry name" value="GAF domain-like"/>
    <property type="match status" value="1"/>
</dbReference>
<proteinExistence type="predicted"/>
<evidence type="ECO:0000259" key="2">
    <source>
        <dbReference type="PROSITE" id="PS50006"/>
    </source>
</evidence>
<keyword evidence="4" id="KW-1185">Reference proteome</keyword>
<dbReference type="SMART" id="SM00065">
    <property type="entry name" value="GAF"/>
    <property type="match status" value="1"/>
</dbReference>
<dbReference type="EMBL" id="SJPS01000005">
    <property type="protein sequence ID" value="TWU24769.1"/>
    <property type="molecule type" value="Genomic_DNA"/>
</dbReference>
<dbReference type="InterPro" id="IPR003018">
    <property type="entry name" value="GAF"/>
</dbReference>
<sequence>MAGLKIVQGGEIGRVYDLGDGEHWVMGRSPECDLVLDVAAVSRRHIILTKEKDRIFVQDLGSRNGTYINNVRVEDRGELKNGDQMLICDILFVFDDGKSPVALSGEMPRSSSLLQTLVQESEEDADATSEIMATLDVSKGSASVWNVSARPETQLQALVEISNNLGSTLTVKEILPKILDSLFNIFVQADRGFVVMRPQPNAPLVAVASKARKVSDEENMRFSRTIVKQAMEGKRAILSADASSDERFGMAESIADFQIRSLICAPMIASNGESLGVVQIDTNNQRSRFTDQDLQLLAGIANQASIALDNARLHQEAMSQMALQRDMEAAKQMQRALLPHHSPEVTGYHFFAYYESAFQVGGDYYDYISLPDNRFAVVLGDVAGKGVPAAILMAKLSSDVRLWLALEPDPAKALGKINSIFSGYGWDDRFVTMVVAVVDPATNRLTLVNAGHMPPILRNSAGEILELGGEEAGLPVGVIDDFEFEAYERVLESGDFVTIYTDGFSEAMNSQRELYGVERMIELISDKNTTNADLGNRLLDDVRQFAGDYPQSDDMCLVCLGRD</sequence>
<evidence type="ECO:0000313" key="3">
    <source>
        <dbReference type="EMBL" id="TWU24769.1"/>
    </source>
</evidence>
<dbReference type="SUPFAM" id="SSF49879">
    <property type="entry name" value="SMAD/FHA domain"/>
    <property type="match status" value="1"/>
</dbReference>
<dbReference type="OrthoDB" id="247273at2"/>
<dbReference type="SUPFAM" id="SSF81606">
    <property type="entry name" value="PP2C-like"/>
    <property type="match status" value="1"/>
</dbReference>
<dbReference type="InterPro" id="IPR000253">
    <property type="entry name" value="FHA_dom"/>
</dbReference>
<dbReference type="EC" id="3.1.3.3" evidence="3"/>
<dbReference type="CDD" id="cd00060">
    <property type="entry name" value="FHA"/>
    <property type="match status" value="1"/>
</dbReference>
<dbReference type="Proteomes" id="UP000318437">
    <property type="component" value="Unassembled WGS sequence"/>
</dbReference>
<dbReference type="InterPro" id="IPR036457">
    <property type="entry name" value="PPM-type-like_dom_sf"/>
</dbReference>
<organism evidence="3 4">
    <name type="scientific">Bythopirellula polymerisocia</name>
    <dbReference type="NCBI Taxonomy" id="2528003"/>
    <lineage>
        <taxon>Bacteria</taxon>
        <taxon>Pseudomonadati</taxon>
        <taxon>Planctomycetota</taxon>
        <taxon>Planctomycetia</taxon>
        <taxon>Pirellulales</taxon>
        <taxon>Lacipirellulaceae</taxon>
        <taxon>Bythopirellula</taxon>
    </lineage>
</organism>
<dbReference type="GO" id="GO:0016791">
    <property type="term" value="F:phosphatase activity"/>
    <property type="evidence" value="ECO:0007669"/>
    <property type="project" value="TreeGrafter"/>
</dbReference>
<accession>A0A5C6CPT4</accession>
<name>A0A5C6CPT4_9BACT</name>
<dbReference type="SMART" id="SM00240">
    <property type="entry name" value="FHA"/>
    <property type="match status" value="1"/>
</dbReference>
<reference evidence="3 4" key="1">
    <citation type="submission" date="2019-02" db="EMBL/GenBank/DDBJ databases">
        <title>Deep-cultivation of Planctomycetes and their phenomic and genomic characterization uncovers novel biology.</title>
        <authorList>
            <person name="Wiegand S."/>
            <person name="Jogler M."/>
            <person name="Boedeker C."/>
            <person name="Pinto D."/>
            <person name="Vollmers J."/>
            <person name="Rivas-Marin E."/>
            <person name="Kohn T."/>
            <person name="Peeters S.H."/>
            <person name="Heuer A."/>
            <person name="Rast P."/>
            <person name="Oberbeckmann S."/>
            <person name="Bunk B."/>
            <person name="Jeske O."/>
            <person name="Meyerdierks A."/>
            <person name="Storesund J.E."/>
            <person name="Kallscheuer N."/>
            <person name="Luecker S."/>
            <person name="Lage O.M."/>
            <person name="Pohl T."/>
            <person name="Merkel B.J."/>
            <person name="Hornburger P."/>
            <person name="Mueller R.-W."/>
            <person name="Bruemmer F."/>
            <person name="Labrenz M."/>
            <person name="Spormann A.M."/>
            <person name="Op Den Camp H."/>
            <person name="Overmann J."/>
            <person name="Amann R."/>
            <person name="Jetten M.S.M."/>
            <person name="Mascher T."/>
            <person name="Medema M.H."/>
            <person name="Devos D.P."/>
            <person name="Kaster A.-K."/>
            <person name="Ovreas L."/>
            <person name="Rohde M."/>
            <person name="Galperin M.Y."/>
            <person name="Jogler C."/>
        </authorList>
    </citation>
    <scope>NUCLEOTIDE SEQUENCE [LARGE SCALE GENOMIC DNA]</scope>
    <source>
        <strain evidence="3 4">Pla144</strain>
    </source>
</reference>
<dbReference type="PANTHER" id="PTHR43156">
    <property type="entry name" value="STAGE II SPORULATION PROTEIN E-RELATED"/>
    <property type="match status" value="1"/>
</dbReference>
<gene>
    <name evidence="3" type="primary">rsbP</name>
    <name evidence="3" type="ORF">Pla144_36550</name>
</gene>
<evidence type="ECO:0000313" key="4">
    <source>
        <dbReference type="Proteomes" id="UP000318437"/>
    </source>
</evidence>
<dbReference type="Gene3D" id="3.30.450.40">
    <property type="match status" value="1"/>
</dbReference>
<dbReference type="RefSeq" id="WP_146451977.1">
    <property type="nucleotide sequence ID" value="NZ_SJPS01000005.1"/>
</dbReference>
<dbReference type="InterPro" id="IPR008984">
    <property type="entry name" value="SMAD_FHA_dom_sf"/>
</dbReference>
<dbReference type="SMART" id="SM00331">
    <property type="entry name" value="PP2C_SIG"/>
    <property type="match status" value="1"/>
</dbReference>
<comment type="caution">
    <text evidence="3">The sequence shown here is derived from an EMBL/GenBank/DDBJ whole genome shotgun (WGS) entry which is preliminary data.</text>
</comment>
<dbReference type="Gene3D" id="3.60.40.10">
    <property type="entry name" value="PPM-type phosphatase domain"/>
    <property type="match status" value="1"/>
</dbReference>
<keyword evidence="1 3" id="KW-0378">Hydrolase</keyword>
<dbReference type="InterPro" id="IPR001932">
    <property type="entry name" value="PPM-type_phosphatase-like_dom"/>
</dbReference>
<dbReference type="InterPro" id="IPR029016">
    <property type="entry name" value="GAF-like_dom_sf"/>
</dbReference>
<dbReference type="Pfam" id="PF00498">
    <property type="entry name" value="FHA"/>
    <property type="match status" value="1"/>
</dbReference>
<dbReference type="InterPro" id="IPR052016">
    <property type="entry name" value="Bact_Sigma-Reg"/>
</dbReference>
<dbReference type="Gene3D" id="2.60.200.20">
    <property type="match status" value="1"/>
</dbReference>
<feature type="domain" description="FHA" evidence="2">
    <location>
        <begin position="24"/>
        <end position="73"/>
    </location>
</feature>
<dbReference type="Pfam" id="PF13185">
    <property type="entry name" value="GAF_2"/>
    <property type="match status" value="1"/>
</dbReference>
<evidence type="ECO:0000256" key="1">
    <source>
        <dbReference type="ARBA" id="ARBA00022801"/>
    </source>
</evidence>
<protein>
    <submittedName>
        <fullName evidence="3">Phosphoserine phosphatase RsbP</fullName>
        <ecNumber evidence="3">3.1.3.3</ecNumber>
    </submittedName>
</protein>
<dbReference type="AlphaFoldDB" id="A0A5C6CPT4"/>